<dbReference type="RefSeq" id="XP_003287700.1">
    <property type="nucleotide sequence ID" value="XM_003287652.1"/>
</dbReference>
<dbReference type="AlphaFoldDB" id="F0ZJV7"/>
<dbReference type="KEGG" id="dpp:DICPUDRAFT_78545"/>
<organism evidence="2 3">
    <name type="scientific">Dictyostelium purpureum</name>
    <name type="common">Slime mold</name>
    <dbReference type="NCBI Taxonomy" id="5786"/>
    <lineage>
        <taxon>Eukaryota</taxon>
        <taxon>Amoebozoa</taxon>
        <taxon>Evosea</taxon>
        <taxon>Eumycetozoa</taxon>
        <taxon>Dictyostelia</taxon>
        <taxon>Dictyosteliales</taxon>
        <taxon>Dictyosteliaceae</taxon>
        <taxon>Dictyostelium</taxon>
    </lineage>
</organism>
<dbReference type="EMBL" id="GL871048">
    <property type="protein sequence ID" value="EGC35748.1"/>
    <property type="molecule type" value="Genomic_DNA"/>
</dbReference>
<dbReference type="OMA" id="MCLIDSI"/>
<dbReference type="OrthoDB" id="10558274at2759"/>
<sequence length="120" mass="14368">MFLRKNLLTTNRIFSFQIRQYSRNRLEEIERLREGYGSSRNIEENDLSKNIMERIKNQRRLAPSIHDSEFYSASKDNEENENENDDDLYVPMDQTMKINGRGTPKRIKKSDIEIVSMKDY</sequence>
<dbReference type="InParanoid" id="F0ZJV7"/>
<dbReference type="eggNOG" id="ENOG502RIKN">
    <property type="taxonomic scope" value="Eukaryota"/>
</dbReference>
<reference evidence="3" key="1">
    <citation type="journal article" date="2011" name="Genome Biol.">
        <title>Comparative genomics of the social amoebae Dictyostelium discoideum and Dictyostelium purpureum.</title>
        <authorList>
            <consortium name="US DOE Joint Genome Institute (JGI-PGF)"/>
            <person name="Sucgang R."/>
            <person name="Kuo A."/>
            <person name="Tian X."/>
            <person name="Salerno W."/>
            <person name="Parikh A."/>
            <person name="Feasley C.L."/>
            <person name="Dalin E."/>
            <person name="Tu H."/>
            <person name="Huang E."/>
            <person name="Barry K."/>
            <person name="Lindquist E."/>
            <person name="Shapiro H."/>
            <person name="Bruce D."/>
            <person name="Schmutz J."/>
            <person name="Salamov A."/>
            <person name="Fey P."/>
            <person name="Gaudet P."/>
            <person name="Anjard C."/>
            <person name="Babu M.M."/>
            <person name="Basu S."/>
            <person name="Bushmanova Y."/>
            <person name="van der Wel H."/>
            <person name="Katoh-Kurasawa M."/>
            <person name="Dinh C."/>
            <person name="Coutinho P.M."/>
            <person name="Saito T."/>
            <person name="Elias M."/>
            <person name="Schaap P."/>
            <person name="Kay R.R."/>
            <person name="Henrissat B."/>
            <person name="Eichinger L."/>
            <person name="Rivero F."/>
            <person name="Putnam N.H."/>
            <person name="West C.M."/>
            <person name="Loomis W.F."/>
            <person name="Chisholm R.L."/>
            <person name="Shaulsky G."/>
            <person name="Strassmann J.E."/>
            <person name="Queller D.C."/>
            <person name="Kuspa A."/>
            <person name="Grigoriev I.V."/>
        </authorList>
    </citation>
    <scope>NUCLEOTIDE SEQUENCE [LARGE SCALE GENOMIC DNA]</scope>
    <source>
        <strain evidence="3">QSDP1</strain>
    </source>
</reference>
<dbReference type="FunCoup" id="F0ZJV7">
    <property type="interactions" value="743"/>
</dbReference>
<dbReference type="VEuPathDB" id="AmoebaDB:DICPUDRAFT_78545"/>
<name>F0ZJV7_DICPU</name>
<protein>
    <submittedName>
        <fullName evidence="2">Uncharacterized protein</fullName>
    </submittedName>
</protein>
<feature type="compositionally biased region" description="Acidic residues" evidence="1">
    <location>
        <begin position="78"/>
        <end position="88"/>
    </location>
</feature>
<accession>F0ZJV7</accession>
<proteinExistence type="predicted"/>
<gene>
    <name evidence="2" type="ORF">DICPUDRAFT_78545</name>
</gene>
<feature type="region of interest" description="Disordered" evidence="1">
    <location>
        <begin position="66"/>
        <end position="90"/>
    </location>
</feature>
<keyword evidence="3" id="KW-1185">Reference proteome</keyword>
<dbReference type="GeneID" id="10500826"/>
<evidence type="ECO:0000313" key="2">
    <source>
        <dbReference type="EMBL" id="EGC35748.1"/>
    </source>
</evidence>
<evidence type="ECO:0000256" key="1">
    <source>
        <dbReference type="SAM" id="MobiDB-lite"/>
    </source>
</evidence>
<evidence type="ECO:0000313" key="3">
    <source>
        <dbReference type="Proteomes" id="UP000001064"/>
    </source>
</evidence>
<dbReference type="Proteomes" id="UP000001064">
    <property type="component" value="Unassembled WGS sequence"/>
</dbReference>